<evidence type="ECO:0000256" key="9">
    <source>
        <dbReference type="ARBA" id="ARBA00023136"/>
    </source>
</evidence>
<evidence type="ECO:0000256" key="11">
    <source>
        <dbReference type="ARBA" id="ARBA00023316"/>
    </source>
</evidence>
<keyword evidence="8 12" id="KW-1133">Transmembrane helix</keyword>
<evidence type="ECO:0000256" key="14">
    <source>
        <dbReference type="PIRSR" id="PIRSR600715-1"/>
    </source>
</evidence>
<keyword evidence="7 12" id="KW-0573">Peptidoglycan synthesis</keyword>
<keyword evidence="6 12" id="KW-0133">Cell shape</keyword>
<comment type="similarity">
    <text evidence="2 12">Belongs to the glycosyltransferase 4 family. MraY subfamily.</text>
</comment>
<keyword evidence="5 12" id="KW-0812">Transmembrane</keyword>
<feature type="transmembrane region" description="Helical" evidence="12">
    <location>
        <begin position="231"/>
        <end position="256"/>
    </location>
</feature>
<dbReference type="PROSITE" id="PS01348">
    <property type="entry name" value="MRAY_2"/>
    <property type="match status" value="1"/>
</dbReference>
<feature type="binding site" evidence="14">
    <location>
        <position position="267"/>
    </location>
    <ligand>
        <name>Mg(2+)</name>
        <dbReference type="ChEBI" id="CHEBI:18420"/>
    </ligand>
</feature>
<dbReference type="Pfam" id="PF00953">
    <property type="entry name" value="Glycos_transf_4"/>
    <property type="match status" value="1"/>
</dbReference>
<organism evidence="15 16">
    <name type="scientific">Elusimicrobium minutum (strain Pei191)</name>
    <dbReference type="NCBI Taxonomy" id="445932"/>
    <lineage>
        <taxon>Bacteria</taxon>
        <taxon>Pseudomonadati</taxon>
        <taxon>Elusimicrobiota</taxon>
        <taxon>Elusimicrobia</taxon>
        <taxon>Elusimicrobiales</taxon>
        <taxon>Elusimicrobiaceae</taxon>
        <taxon>Elusimicrobium</taxon>
    </lineage>
</organism>
<evidence type="ECO:0000256" key="7">
    <source>
        <dbReference type="ARBA" id="ARBA00022984"/>
    </source>
</evidence>
<dbReference type="RefSeq" id="WP_012415417.1">
    <property type="nucleotide sequence ID" value="NC_010644.1"/>
</dbReference>
<evidence type="ECO:0000256" key="4">
    <source>
        <dbReference type="ARBA" id="ARBA00022679"/>
    </source>
</evidence>
<dbReference type="GO" id="GO:0008360">
    <property type="term" value="P:regulation of cell shape"/>
    <property type="evidence" value="ECO:0007669"/>
    <property type="project" value="UniProtKB-KW"/>
</dbReference>
<evidence type="ECO:0000256" key="10">
    <source>
        <dbReference type="ARBA" id="ARBA00023306"/>
    </source>
</evidence>
<dbReference type="HOGENOM" id="CLU_023982_0_0_0"/>
<evidence type="ECO:0000313" key="16">
    <source>
        <dbReference type="Proteomes" id="UP000001029"/>
    </source>
</evidence>
<evidence type="ECO:0000256" key="12">
    <source>
        <dbReference type="HAMAP-Rule" id="MF_00038"/>
    </source>
</evidence>
<dbReference type="PROSITE" id="PS01347">
    <property type="entry name" value="MRAY_1"/>
    <property type="match status" value="1"/>
</dbReference>
<keyword evidence="3 12" id="KW-0132">Cell division</keyword>
<evidence type="ECO:0000256" key="3">
    <source>
        <dbReference type="ARBA" id="ARBA00022618"/>
    </source>
</evidence>
<feature type="transmembrane region" description="Helical" evidence="12">
    <location>
        <begin position="72"/>
        <end position="90"/>
    </location>
</feature>
<dbReference type="GO" id="GO:0008963">
    <property type="term" value="F:phospho-N-acetylmuramoyl-pentapeptide-transferase activity"/>
    <property type="evidence" value="ECO:0007669"/>
    <property type="project" value="UniProtKB-UniRule"/>
</dbReference>
<dbReference type="UniPathway" id="UPA00219"/>
<evidence type="ECO:0000313" key="15">
    <source>
        <dbReference type="EMBL" id="ACC98802.1"/>
    </source>
</evidence>
<keyword evidence="4 12" id="KW-0808">Transferase</keyword>
<feature type="transmembrane region" description="Helical" evidence="12">
    <location>
        <begin position="133"/>
        <end position="152"/>
    </location>
</feature>
<reference evidence="15 16" key="1">
    <citation type="journal article" date="2009" name="Appl. Environ. Microbiol.">
        <title>Genomic analysis of 'Elusimicrobium minutum,' the first cultivated representative of the phylum 'Elusimicrobia' (formerly termite group 1).</title>
        <authorList>
            <person name="Herlemann D.P.R."/>
            <person name="Geissinger O."/>
            <person name="Ikeda-Ohtsubo W."/>
            <person name="Kunin V."/>
            <person name="Sun H."/>
            <person name="Lapidus A."/>
            <person name="Hugenholtz P."/>
            <person name="Brune A."/>
        </authorList>
    </citation>
    <scope>NUCLEOTIDE SEQUENCE [LARGE SCALE GENOMIC DNA]</scope>
    <source>
        <strain evidence="15 16">Pei191</strain>
    </source>
</reference>
<dbReference type="EC" id="2.7.8.13" evidence="12 13"/>
<dbReference type="NCBIfam" id="TIGR00445">
    <property type="entry name" value="mraY"/>
    <property type="match status" value="1"/>
</dbReference>
<dbReference type="GO" id="GO:0005886">
    <property type="term" value="C:plasma membrane"/>
    <property type="evidence" value="ECO:0007669"/>
    <property type="project" value="UniProtKB-SubCell"/>
</dbReference>
<keyword evidence="12 14" id="KW-0479">Metal-binding</keyword>
<dbReference type="PANTHER" id="PTHR22926">
    <property type="entry name" value="PHOSPHO-N-ACETYLMURAMOYL-PENTAPEPTIDE-TRANSFERASE"/>
    <property type="match status" value="1"/>
</dbReference>
<evidence type="ECO:0000256" key="1">
    <source>
        <dbReference type="ARBA" id="ARBA00004141"/>
    </source>
</evidence>
<dbReference type="CDD" id="cd06852">
    <property type="entry name" value="GT_MraY"/>
    <property type="match status" value="1"/>
</dbReference>
<comment type="catalytic activity">
    <reaction evidence="12">
        <text>UDP-N-acetyl-alpha-D-muramoyl-L-alanyl-gamma-D-glutamyl-meso-2,6-diaminopimeloyl-D-alanyl-D-alanine + di-trans,octa-cis-undecaprenyl phosphate = di-trans,octa-cis-undecaprenyl diphospho-N-acetyl-alpha-D-muramoyl-L-alanyl-D-glutamyl-meso-2,6-diaminopimeloyl-D-alanyl-D-alanine + UMP</text>
        <dbReference type="Rhea" id="RHEA:28386"/>
        <dbReference type="ChEBI" id="CHEBI:57865"/>
        <dbReference type="ChEBI" id="CHEBI:60392"/>
        <dbReference type="ChEBI" id="CHEBI:61386"/>
        <dbReference type="ChEBI" id="CHEBI:61387"/>
        <dbReference type="EC" id="2.7.8.13"/>
    </reaction>
</comment>
<feature type="transmembrane region" description="Helical" evidence="12">
    <location>
        <begin position="96"/>
        <end position="113"/>
    </location>
</feature>
<dbReference type="EMBL" id="CP001055">
    <property type="protein sequence ID" value="ACC98802.1"/>
    <property type="molecule type" value="Genomic_DNA"/>
</dbReference>
<gene>
    <name evidence="12" type="primary">mraY</name>
    <name evidence="15" type="ordered locus">Emin_1252</name>
</gene>
<dbReference type="KEGG" id="emi:Emin_1252"/>
<feature type="transmembrane region" description="Helical" evidence="12">
    <location>
        <begin position="341"/>
        <end position="360"/>
    </location>
</feature>
<dbReference type="OrthoDB" id="9805475at2"/>
<keyword evidence="12" id="KW-0997">Cell inner membrane</keyword>
<sequence>MLYYLSFLKHDISFLNVFSYITFRAGGAIITALLIVLFIGPAVIRKLSSYKIQQYQRDCGPASHLSKHGTPTMGGVLILASLLVSVFLWARLDSPYTWILTFTTIMLAIAGILDDYTKLVKKNPAGMPSWVKFSIQIFTSFIVVLFLTMYPPNAEFAFKLSIPFFNNFIINLSFFYLIFAMLLIVGSSNATNLTDGLDGLAAGSMVLCAGTYAIFAYLAGNFNFADYLKIIYVPGAGEIAVFLCAVVGACLGFLWFNTYPAQVFMGDTSSLFLGGVLGVAALCSKQEILLPIAGGIFVIETLSVMMQMFYFRVSGGKRLFKMAPLHHHFELKGWPEPKVTVRFWIIGIVLTLISLASLKIR</sequence>
<dbReference type="GO" id="GO:0051301">
    <property type="term" value="P:cell division"/>
    <property type="evidence" value="ECO:0007669"/>
    <property type="project" value="UniProtKB-KW"/>
</dbReference>
<keyword evidence="9 12" id="KW-0472">Membrane</keyword>
<keyword evidence="11 12" id="KW-0961">Cell wall biogenesis/degradation</keyword>
<dbReference type="InterPro" id="IPR000715">
    <property type="entry name" value="Glycosyl_transferase_4"/>
</dbReference>
<keyword evidence="12" id="KW-1003">Cell membrane</keyword>
<dbReference type="HAMAP" id="MF_00038">
    <property type="entry name" value="MraY"/>
    <property type="match status" value="1"/>
</dbReference>
<evidence type="ECO:0000256" key="6">
    <source>
        <dbReference type="ARBA" id="ARBA00022960"/>
    </source>
</evidence>
<feature type="transmembrane region" description="Helical" evidence="12">
    <location>
        <begin position="263"/>
        <end position="282"/>
    </location>
</feature>
<comment type="pathway">
    <text evidence="12">Cell wall biogenesis; peptidoglycan biosynthesis.</text>
</comment>
<comment type="cofactor">
    <cofactor evidence="12 14">
        <name>Mg(2+)</name>
        <dbReference type="ChEBI" id="CHEBI:18420"/>
    </cofactor>
</comment>
<feature type="transmembrane region" description="Helical" evidence="12">
    <location>
        <begin position="288"/>
        <end position="311"/>
    </location>
</feature>
<feature type="transmembrane region" description="Helical" evidence="12">
    <location>
        <begin position="197"/>
        <end position="219"/>
    </location>
</feature>
<evidence type="ECO:0000256" key="2">
    <source>
        <dbReference type="ARBA" id="ARBA00005583"/>
    </source>
</evidence>
<evidence type="ECO:0000256" key="5">
    <source>
        <dbReference type="ARBA" id="ARBA00022692"/>
    </source>
</evidence>
<protein>
    <recommendedName>
        <fullName evidence="12 13">Phospho-N-acetylmuramoyl-pentapeptide-transferase</fullName>
        <ecNumber evidence="12 13">2.7.8.13</ecNumber>
    </recommendedName>
    <alternativeName>
        <fullName evidence="12">UDP-MurNAc-pentapeptide phosphotransferase</fullName>
    </alternativeName>
</protein>
<dbReference type="GO" id="GO:0009252">
    <property type="term" value="P:peptidoglycan biosynthetic process"/>
    <property type="evidence" value="ECO:0007669"/>
    <property type="project" value="UniProtKB-UniRule"/>
</dbReference>
<dbReference type="GO" id="GO:0051992">
    <property type="term" value="F:UDP-N-acetylmuramoyl-L-alanyl-D-glutamyl-meso-2,6-diaminopimelyl-D-alanyl-D-alanine:undecaprenyl-phosphate transferase activity"/>
    <property type="evidence" value="ECO:0007669"/>
    <property type="project" value="RHEA"/>
</dbReference>
<dbReference type="PANTHER" id="PTHR22926:SF5">
    <property type="entry name" value="PHOSPHO-N-ACETYLMURAMOYL-PENTAPEPTIDE-TRANSFERASE HOMOLOG"/>
    <property type="match status" value="1"/>
</dbReference>
<dbReference type="GO" id="GO:0071555">
    <property type="term" value="P:cell wall organization"/>
    <property type="evidence" value="ECO:0007669"/>
    <property type="project" value="UniProtKB-KW"/>
</dbReference>
<feature type="binding site" evidence="14">
    <location>
        <position position="192"/>
    </location>
    <ligand>
        <name>Mg(2+)</name>
        <dbReference type="ChEBI" id="CHEBI:18420"/>
    </ligand>
</feature>
<dbReference type="Pfam" id="PF10555">
    <property type="entry name" value="MraY_sig1"/>
    <property type="match status" value="1"/>
</dbReference>
<proteinExistence type="inferred from homology"/>
<feature type="transmembrane region" description="Helical" evidence="12">
    <location>
        <begin position="20"/>
        <end position="44"/>
    </location>
</feature>
<keyword evidence="10 12" id="KW-0131">Cell cycle</keyword>
<dbReference type="STRING" id="445932.Emin_1252"/>
<comment type="subcellular location">
    <subcellularLocation>
        <location evidence="12">Cell inner membrane</location>
        <topology evidence="12">Multi-pass membrane protein</topology>
    </subcellularLocation>
    <subcellularLocation>
        <location evidence="1">Membrane</location>
        <topology evidence="1">Multi-pass membrane protein</topology>
    </subcellularLocation>
</comment>
<dbReference type="GO" id="GO:0046872">
    <property type="term" value="F:metal ion binding"/>
    <property type="evidence" value="ECO:0007669"/>
    <property type="project" value="UniProtKB-KW"/>
</dbReference>
<dbReference type="InterPro" id="IPR003524">
    <property type="entry name" value="PNAcMuramoyl-5peptid_Trfase"/>
</dbReference>
<name>B2KE56_ELUMP</name>
<dbReference type="Proteomes" id="UP000001029">
    <property type="component" value="Chromosome"/>
</dbReference>
<dbReference type="InterPro" id="IPR018480">
    <property type="entry name" value="PNAcMuramoyl-5peptid_Trfase_CS"/>
</dbReference>
<feature type="transmembrane region" description="Helical" evidence="12">
    <location>
        <begin position="164"/>
        <end position="185"/>
    </location>
</feature>
<evidence type="ECO:0000256" key="13">
    <source>
        <dbReference type="NCBIfam" id="TIGR00445"/>
    </source>
</evidence>
<dbReference type="AlphaFoldDB" id="B2KE56"/>
<accession>B2KE56</accession>
<comment type="function">
    <text evidence="12">Catalyzes the initial step of the lipid cycle reactions in the biosynthesis of the cell wall peptidoglycan: transfers peptidoglycan precursor phospho-MurNAc-pentapeptide from UDP-MurNAc-pentapeptide onto the lipid carrier undecaprenyl phosphate, yielding undecaprenyl-pyrophosphoryl-MurNAc-pentapeptide, known as lipid I.</text>
</comment>
<keyword evidence="12 14" id="KW-0460">Magnesium</keyword>
<evidence type="ECO:0000256" key="8">
    <source>
        <dbReference type="ARBA" id="ARBA00022989"/>
    </source>
</evidence>
<keyword evidence="16" id="KW-1185">Reference proteome</keyword>